<proteinExistence type="predicted"/>
<organism evidence="4 5">
    <name type="scientific">Tritrichomonas musculus</name>
    <dbReference type="NCBI Taxonomy" id="1915356"/>
    <lineage>
        <taxon>Eukaryota</taxon>
        <taxon>Metamonada</taxon>
        <taxon>Parabasalia</taxon>
        <taxon>Tritrichomonadida</taxon>
        <taxon>Tritrichomonadidae</taxon>
        <taxon>Tritrichomonas</taxon>
    </lineage>
</organism>
<name>A0ABR2L418_9EUKA</name>
<evidence type="ECO:0000256" key="1">
    <source>
        <dbReference type="ARBA" id="ARBA00022737"/>
    </source>
</evidence>
<evidence type="ECO:0000256" key="2">
    <source>
        <dbReference type="ARBA" id="ARBA00023043"/>
    </source>
</evidence>
<keyword evidence="5" id="KW-1185">Reference proteome</keyword>
<feature type="repeat" description="ANK" evidence="3">
    <location>
        <begin position="102"/>
        <end position="134"/>
    </location>
</feature>
<dbReference type="InterPro" id="IPR036770">
    <property type="entry name" value="Ankyrin_rpt-contain_sf"/>
</dbReference>
<dbReference type="SMART" id="SM00248">
    <property type="entry name" value="ANK"/>
    <property type="match status" value="13"/>
</dbReference>
<keyword evidence="2 3" id="KW-0040">ANK repeat</keyword>
<dbReference type="PROSITE" id="PS50088">
    <property type="entry name" value="ANK_REPEAT"/>
    <property type="match status" value="3"/>
</dbReference>
<dbReference type="InterPro" id="IPR002110">
    <property type="entry name" value="Ankyrin_rpt"/>
</dbReference>
<keyword evidence="1" id="KW-0677">Repeat</keyword>
<accession>A0ABR2L418</accession>
<dbReference type="SUPFAM" id="SSF48403">
    <property type="entry name" value="Ankyrin repeat"/>
    <property type="match status" value="2"/>
</dbReference>
<evidence type="ECO:0000313" key="5">
    <source>
        <dbReference type="Proteomes" id="UP001470230"/>
    </source>
</evidence>
<dbReference type="EMBL" id="JAPFFF010000001">
    <property type="protein sequence ID" value="KAK8898106.1"/>
    <property type="molecule type" value="Genomic_DNA"/>
</dbReference>
<reference evidence="4 5" key="1">
    <citation type="submission" date="2024-04" db="EMBL/GenBank/DDBJ databases">
        <title>Tritrichomonas musculus Genome.</title>
        <authorList>
            <person name="Alves-Ferreira E."/>
            <person name="Grigg M."/>
            <person name="Lorenzi H."/>
            <person name="Galac M."/>
        </authorList>
    </citation>
    <scope>NUCLEOTIDE SEQUENCE [LARGE SCALE GENOMIC DNA]</scope>
    <source>
        <strain evidence="4 5">EAF2021</strain>
    </source>
</reference>
<feature type="repeat" description="ANK" evidence="3">
    <location>
        <begin position="314"/>
        <end position="346"/>
    </location>
</feature>
<evidence type="ECO:0000256" key="3">
    <source>
        <dbReference type="PROSITE-ProRule" id="PRU00023"/>
    </source>
</evidence>
<feature type="repeat" description="ANK" evidence="3">
    <location>
        <begin position="135"/>
        <end position="160"/>
    </location>
</feature>
<dbReference type="PANTHER" id="PTHR24198">
    <property type="entry name" value="ANKYRIN REPEAT AND PROTEIN KINASE DOMAIN-CONTAINING PROTEIN"/>
    <property type="match status" value="1"/>
</dbReference>
<dbReference type="Proteomes" id="UP001470230">
    <property type="component" value="Unassembled WGS sequence"/>
</dbReference>
<evidence type="ECO:0008006" key="6">
    <source>
        <dbReference type="Google" id="ProtNLM"/>
    </source>
</evidence>
<dbReference type="Pfam" id="PF12796">
    <property type="entry name" value="Ank_2"/>
    <property type="match status" value="3"/>
</dbReference>
<evidence type="ECO:0000313" key="4">
    <source>
        <dbReference type="EMBL" id="KAK8898106.1"/>
    </source>
</evidence>
<gene>
    <name evidence="4" type="ORF">M9Y10_000375</name>
</gene>
<comment type="caution">
    <text evidence="4">The sequence shown here is derived from an EMBL/GenBank/DDBJ whole genome shotgun (WGS) entry which is preliminary data.</text>
</comment>
<dbReference type="PANTHER" id="PTHR24198:SF165">
    <property type="entry name" value="ANKYRIN REPEAT-CONTAINING PROTEIN-RELATED"/>
    <property type="match status" value="1"/>
</dbReference>
<protein>
    <recommendedName>
        <fullName evidence="6">Ankyrin repeat protein</fullName>
    </recommendedName>
</protein>
<dbReference type="PROSITE" id="PS50297">
    <property type="entry name" value="ANK_REP_REGION"/>
    <property type="match status" value="2"/>
</dbReference>
<sequence>MYRSLSSKKEEFQNTITAKILDSIIDDDEEKFIELVLQIKGENSNPNKELFITNYKLPEILSYRPTFASVCALFNAEKCFSSLSTLCPEGPSSEDFKKADIKKRSPIHFACFGGNMNIIRQLYQFGFNMEEMDEDGFQPSHYAAMSGNLDVIKYLLTKGAVDLIHVYRTTPLSIACLYGHINIVKFFYENPDLNCHIFPIKEVNYKNKKTSLFHLACEGGHDDVLNYILSNNIEYAKKHVKKTDYLSRTPMNVACQNGSLNCVKLLVNFDNFSFNSESYKKHVSLIDAVEGGFLDVVLFLLKQKTIDINMKNSYDLTALKVAIIKNQIDIVEVLIQNGATNNFREIDFGNLFLIACGTYNIEMIKFLDKKFEIPYQKMGDTFIKQACKIEYEDLILFLIKKKCNLSCINANDFNYRRKWNKFMSFLQKNGLDFSNMKLADGTPIIIHAIKGWGSFNSVKELISHGVAFNVDIINENDLVNYACHVGNIELFMLLMNYNPKMEDIDKLMKSLTESMDYNIRNGYKDKIKDCNQIAEILLRDHKANPNDQSVLIFLTRHLLLDTLAIFGKYGADFNKIIFICPNMISEKFIPLIDFMRERNIDLNKLHTNYNTPLIVEAFRNCESALTDKLFYEGAILTKEMIENHKLVQIACQNGKFDLFSILISYEPSIDNPTSYIALLLDHFEKPYLLKAKIKLDDACKIIEILLRDYNANCNDELIINYCSQECFLEFLELFVKYGANFSNCRLDYERMYTKEHLKVFHFLEKNGCKFHEHKHLSNLFHWPNWDSGYSNRNDDLNEIPIEINIKNLLWQNYYDIGTFIFLIKHTSNDDLIKFKTQKIYGKKNGVLYMKIQKGNQNIVDILLIFDKYQAILDLYKKLNQILLPLLLPNEKFKEMIDNSDIQELKDMISNAF</sequence>
<dbReference type="Gene3D" id="1.25.40.20">
    <property type="entry name" value="Ankyrin repeat-containing domain"/>
    <property type="match status" value="4"/>
</dbReference>